<evidence type="ECO:0000259" key="8">
    <source>
        <dbReference type="Pfam" id="PF01728"/>
    </source>
</evidence>
<comment type="caution">
    <text evidence="9">The sequence shown here is derived from an EMBL/GenBank/DDBJ whole genome shotgun (WGS) entry which is preliminary data.</text>
</comment>
<gene>
    <name evidence="9" type="ORF">FN846DRAFT_209192</name>
</gene>
<evidence type="ECO:0000313" key="10">
    <source>
        <dbReference type="Proteomes" id="UP000326924"/>
    </source>
</evidence>
<dbReference type="InterPro" id="IPR050082">
    <property type="entry name" value="RNA_methyltr_RlmE"/>
</dbReference>
<dbReference type="OrthoDB" id="20105at2759"/>
<organism evidence="9 10">
    <name type="scientific">Sphaerosporella brunnea</name>
    <dbReference type="NCBI Taxonomy" id="1250544"/>
    <lineage>
        <taxon>Eukaryota</taxon>
        <taxon>Fungi</taxon>
        <taxon>Dikarya</taxon>
        <taxon>Ascomycota</taxon>
        <taxon>Pezizomycotina</taxon>
        <taxon>Pezizomycetes</taxon>
        <taxon>Pezizales</taxon>
        <taxon>Pyronemataceae</taxon>
        <taxon>Sphaerosporella</taxon>
    </lineage>
</organism>
<dbReference type="PIRSF" id="PIRSF005461">
    <property type="entry name" value="23S_rRNA_mtase"/>
    <property type="match status" value="1"/>
</dbReference>
<dbReference type="Gene3D" id="3.40.50.150">
    <property type="entry name" value="Vaccinia Virus protein VP39"/>
    <property type="match status" value="1"/>
</dbReference>
<dbReference type="Pfam" id="PF01728">
    <property type="entry name" value="FtsJ"/>
    <property type="match status" value="1"/>
</dbReference>
<evidence type="ECO:0000256" key="3">
    <source>
        <dbReference type="ARBA" id="ARBA00022603"/>
    </source>
</evidence>
<dbReference type="PANTHER" id="PTHR10920">
    <property type="entry name" value="RIBOSOMAL RNA METHYLTRANSFERASE"/>
    <property type="match status" value="1"/>
</dbReference>
<keyword evidence="3 9" id="KW-0489">Methyltransferase</keyword>
<proteinExistence type="inferred from homology"/>
<evidence type="ECO:0000256" key="1">
    <source>
        <dbReference type="ARBA" id="ARBA00009258"/>
    </source>
</evidence>
<feature type="active site" description="Proton acceptor" evidence="7">
    <location>
        <position position="227"/>
    </location>
</feature>
<accession>A0A5J5EPF8</accession>
<keyword evidence="4 9" id="KW-0808">Transferase</keyword>
<evidence type="ECO:0000256" key="2">
    <source>
        <dbReference type="ARBA" id="ARBA00022552"/>
    </source>
</evidence>
<evidence type="ECO:0000256" key="4">
    <source>
        <dbReference type="ARBA" id="ARBA00022679"/>
    </source>
</evidence>
<evidence type="ECO:0000256" key="7">
    <source>
        <dbReference type="PIRSR" id="PIRSR005461-1"/>
    </source>
</evidence>
<dbReference type="InterPro" id="IPR015507">
    <property type="entry name" value="rRNA-MeTfrase_E"/>
</dbReference>
<dbReference type="GO" id="GO:0005739">
    <property type="term" value="C:mitochondrion"/>
    <property type="evidence" value="ECO:0007669"/>
    <property type="project" value="TreeGrafter"/>
</dbReference>
<evidence type="ECO:0000313" key="9">
    <source>
        <dbReference type="EMBL" id="KAA8898439.1"/>
    </source>
</evidence>
<dbReference type="PANTHER" id="PTHR10920:SF18">
    <property type="entry name" value="RRNA METHYLTRANSFERASE 2, MITOCHONDRIAL"/>
    <property type="match status" value="1"/>
</dbReference>
<dbReference type="HAMAP" id="MF_01547">
    <property type="entry name" value="RNA_methyltr_E"/>
    <property type="match status" value="1"/>
</dbReference>
<dbReference type="Proteomes" id="UP000326924">
    <property type="component" value="Unassembled WGS sequence"/>
</dbReference>
<dbReference type="AlphaFoldDB" id="A0A5J5EPF8"/>
<keyword evidence="5 7" id="KW-0949">S-adenosyl-L-methionine</keyword>
<dbReference type="EMBL" id="VXIS01000185">
    <property type="protein sequence ID" value="KAA8898439.1"/>
    <property type="molecule type" value="Genomic_DNA"/>
</dbReference>
<keyword evidence="10" id="KW-1185">Reference proteome</keyword>
<dbReference type="GO" id="GO:0008650">
    <property type="term" value="F:rRNA (uridine-2'-O-)-methyltransferase activity"/>
    <property type="evidence" value="ECO:0007669"/>
    <property type="project" value="TreeGrafter"/>
</dbReference>
<dbReference type="SUPFAM" id="SSF53335">
    <property type="entry name" value="S-adenosyl-L-methionine-dependent methyltransferases"/>
    <property type="match status" value="1"/>
</dbReference>
<evidence type="ECO:0000256" key="6">
    <source>
        <dbReference type="ARBA" id="ARBA00041184"/>
    </source>
</evidence>
<dbReference type="InterPro" id="IPR002877">
    <property type="entry name" value="RNA_MeTrfase_FtsJ_dom"/>
</dbReference>
<keyword evidence="2" id="KW-0698">rRNA processing</keyword>
<dbReference type="InParanoid" id="A0A5J5EPF8"/>
<protein>
    <recommendedName>
        <fullName evidence="6">rRNA methyltransferase 2, mitochondrial</fullName>
    </recommendedName>
</protein>
<comment type="similarity">
    <text evidence="1">Belongs to the class I-like SAM-binding methyltransferase superfamily. RNA methyltransferase RlmE family.</text>
</comment>
<reference evidence="9 10" key="1">
    <citation type="submission" date="2019-09" db="EMBL/GenBank/DDBJ databases">
        <title>Draft genome of the ectomycorrhizal ascomycete Sphaerosporella brunnea.</title>
        <authorList>
            <consortium name="DOE Joint Genome Institute"/>
            <person name="Benucci G.M."/>
            <person name="Marozzi G."/>
            <person name="Antonielli L."/>
            <person name="Sanchez S."/>
            <person name="Marco P."/>
            <person name="Wang X."/>
            <person name="Falini L.B."/>
            <person name="Barry K."/>
            <person name="Haridas S."/>
            <person name="Lipzen A."/>
            <person name="Labutti K."/>
            <person name="Grigoriev I.V."/>
            <person name="Murat C."/>
            <person name="Martin F."/>
            <person name="Albertini E."/>
            <person name="Donnini D."/>
            <person name="Bonito G."/>
        </authorList>
    </citation>
    <scope>NUCLEOTIDE SEQUENCE [LARGE SCALE GENOMIC DNA]</scope>
    <source>
        <strain evidence="9 10">Sb_GMNB300</strain>
    </source>
</reference>
<sequence>MAVTSRSIFAVFSGARHYSSQRWLVRQTKDPFTKQAKQLKLKSRAAFKLLEIDEDHKIFKKGDTVVDLGYAPGSWSQVAIDRVSPGGRVVGLDIIPAPPPKGVSTLQGNFLDPKVQQNLREFLSDPDRGRLRVPQADKAYIDFEREETEGEDHASKKKCVQLVLSDMCEPWESFANPFIRSLTEPYRRLMNTSGIRLRDHAGSMDLCNAALLFCLDVLKTGGHFVCKFYQGSEDKELEQNLKKVFKHVHKQKPESSRKDSKEAYFIAMHKLPGVSRATLEPPASV</sequence>
<dbReference type="FunCoup" id="A0A5J5EPF8">
    <property type="interactions" value="16"/>
</dbReference>
<name>A0A5J5EPF8_9PEZI</name>
<evidence type="ECO:0000256" key="5">
    <source>
        <dbReference type="ARBA" id="ARBA00022691"/>
    </source>
</evidence>
<dbReference type="InterPro" id="IPR029063">
    <property type="entry name" value="SAM-dependent_MTases_sf"/>
</dbReference>
<feature type="domain" description="Ribosomal RNA methyltransferase FtsJ" evidence="8">
    <location>
        <begin position="42"/>
        <end position="269"/>
    </location>
</feature>